<gene>
    <name evidence="1" type="ORF">AcetOrient_orf01645</name>
</gene>
<reference evidence="1 2" key="1">
    <citation type="submission" date="2018-02" db="EMBL/GenBank/DDBJ databases">
        <title>Acetobacter orientalis genome.</title>
        <authorList>
            <person name="Nakashima N."/>
            <person name="Tamura T."/>
        </authorList>
    </citation>
    <scope>NUCLEOTIDE SEQUENCE [LARGE SCALE GENOMIC DNA]</scope>
    <source>
        <strain evidence="1 2">FAN1</strain>
    </source>
</reference>
<organism evidence="1 2">
    <name type="scientific">Acetobacter orientalis</name>
    <dbReference type="NCBI Taxonomy" id="146474"/>
    <lineage>
        <taxon>Bacteria</taxon>
        <taxon>Pseudomonadati</taxon>
        <taxon>Pseudomonadota</taxon>
        <taxon>Alphaproteobacteria</taxon>
        <taxon>Acetobacterales</taxon>
        <taxon>Acetobacteraceae</taxon>
        <taxon>Acetobacter</taxon>
    </lineage>
</organism>
<evidence type="ECO:0000313" key="2">
    <source>
        <dbReference type="Proteomes" id="UP000270034"/>
    </source>
</evidence>
<dbReference type="EMBL" id="AP018515">
    <property type="protein sequence ID" value="BBC79447.1"/>
    <property type="molecule type" value="Genomic_DNA"/>
</dbReference>
<evidence type="ECO:0000313" key="1">
    <source>
        <dbReference type="EMBL" id="BBC79447.1"/>
    </source>
</evidence>
<dbReference type="Proteomes" id="UP000270034">
    <property type="component" value="Chromosome"/>
</dbReference>
<proteinExistence type="predicted"/>
<protein>
    <submittedName>
        <fullName evidence="1">Transketolase</fullName>
    </submittedName>
</protein>
<name>A0A2Z5ZH03_9PROT</name>
<sequence length="44" mass="5496">MRLAHRRFAAKLTQTCQKMIRDHPFRFSFTLKKQWSPHERPRRT</sequence>
<dbReference type="AlphaFoldDB" id="A0A2Z5ZH03"/>
<accession>A0A2Z5ZH03</accession>
<dbReference type="KEGG" id="aot:AcetOri_orf01645"/>